<gene>
    <name evidence="3" type="ORF">AVDCRST_MAG20-1454</name>
</gene>
<reference evidence="3" key="1">
    <citation type="submission" date="2020-02" db="EMBL/GenBank/DDBJ databases">
        <authorList>
            <person name="Meier V. D."/>
        </authorList>
    </citation>
    <scope>NUCLEOTIDE SEQUENCE</scope>
    <source>
        <strain evidence="3">AVDCRST_MAG20</strain>
    </source>
</reference>
<feature type="region of interest" description="Disordered" evidence="1">
    <location>
        <begin position="206"/>
        <end position="259"/>
    </location>
</feature>
<organism evidence="3">
    <name type="scientific">uncultured Acidimicrobiales bacterium</name>
    <dbReference type="NCBI Taxonomy" id="310071"/>
    <lineage>
        <taxon>Bacteria</taxon>
        <taxon>Bacillati</taxon>
        <taxon>Actinomycetota</taxon>
        <taxon>Acidimicrobiia</taxon>
        <taxon>Acidimicrobiales</taxon>
        <taxon>environmental samples</taxon>
    </lineage>
</organism>
<evidence type="ECO:0000256" key="1">
    <source>
        <dbReference type="SAM" id="MobiDB-lite"/>
    </source>
</evidence>
<evidence type="ECO:0000313" key="3">
    <source>
        <dbReference type="EMBL" id="CAA9235109.1"/>
    </source>
</evidence>
<protein>
    <submittedName>
        <fullName evidence="3">Uncharacterized protein</fullName>
    </submittedName>
</protein>
<feature type="transmembrane region" description="Helical" evidence="2">
    <location>
        <begin position="109"/>
        <end position="132"/>
    </location>
</feature>
<dbReference type="EMBL" id="CADCSY010000062">
    <property type="protein sequence ID" value="CAA9235109.1"/>
    <property type="molecule type" value="Genomic_DNA"/>
</dbReference>
<sequence length="434" mass="44492">MPLVRPSGARRAPGQPSDRTWRTWRPVTIALDTQTAPRAMALSASTTSLLGVAGLTSLGAGAIHAAAIGVHSEHRSAVITFTAVAALQLAWGVIALLRGNRLIASLGMLLGIGALAGWATAKISGIGLIAGLDEAESIQTADGLAAALAVATVLLAAAALWTTRGERRGVRAPVPLLAVAVSGLTVFGMVSAGSHAHAAGAHGDEAVTAAGGDDHHSAGAAAATAEHDEDEAHAEPAVAVPYDPAKPIDLSGTEGVTPEQQARAENLIAVTLHGLPQWADPAVAEANGFQSIGDGATGVEHFINRENMNDDVILDPDVPESLVYDTSDGGQRLVAAMYMTTPGLPLEEVPDIGGELTQWHTHNNLCYTPEGRIGGLTDAQGNCAAGLVKPVETPMIHVWIEKHPCGPFAALEGIGGGRILESEERLCDTAHGAH</sequence>
<name>A0A6J4HYY0_9ACTN</name>
<proteinExistence type="predicted"/>
<feature type="transmembrane region" description="Helical" evidence="2">
    <location>
        <begin position="48"/>
        <end position="70"/>
    </location>
</feature>
<feature type="region of interest" description="Disordered" evidence="1">
    <location>
        <begin position="1"/>
        <end position="20"/>
    </location>
</feature>
<feature type="transmembrane region" description="Helical" evidence="2">
    <location>
        <begin position="144"/>
        <end position="162"/>
    </location>
</feature>
<accession>A0A6J4HYY0</accession>
<keyword evidence="2" id="KW-0472">Membrane</keyword>
<evidence type="ECO:0000256" key="2">
    <source>
        <dbReference type="SAM" id="Phobius"/>
    </source>
</evidence>
<feature type="transmembrane region" description="Helical" evidence="2">
    <location>
        <begin position="174"/>
        <end position="192"/>
    </location>
</feature>
<keyword evidence="2" id="KW-1133">Transmembrane helix</keyword>
<keyword evidence="2" id="KW-0812">Transmembrane</keyword>
<dbReference type="AlphaFoldDB" id="A0A6J4HYY0"/>
<feature type="transmembrane region" description="Helical" evidence="2">
    <location>
        <begin position="76"/>
        <end position="97"/>
    </location>
</feature>